<feature type="region of interest" description="Disordered" evidence="1">
    <location>
        <begin position="28"/>
        <end position="47"/>
    </location>
</feature>
<gene>
    <name evidence="2" type="ORF">SAMN04488107_4446</name>
</gene>
<organism evidence="2 3">
    <name type="scientific">Geodermatophilus saharensis</name>
    <dbReference type="NCBI Taxonomy" id="1137994"/>
    <lineage>
        <taxon>Bacteria</taxon>
        <taxon>Bacillati</taxon>
        <taxon>Actinomycetota</taxon>
        <taxon>Actinomycetes</taxon>
        <taxon>Geodermatophilales</taxon>
        <taxon>Geodermatophilaceae</taxon>
        <taxon>Geodermatophilus</taxon>
    </lineage>
</organism>
<sequence length="495" mass="54332">MTTAAGNGRGDKELTDALRQFLAYPVQTQATAPAREREDGGSGDLQDSVDRVIGDVLGWRRRPGRIDGVLSALEQAFEPYEKHGRVLYRRRPNIASFHSELEGGVVGAQASLHVRARESLTRSVGLLHDLRPLLETTDEEVCAALKSVIETEFRELVDELGKLGGPRVPRVDHLWRVLLGPEDASVTDPDDVLGRLGDLRDRLGLGQSGSDERVNNADEEQQLTSFRIIVDDLVSLRTSWERDKRFFGGGEGNPFLGIQLVQLERQLSVVAGSVDELRAALDSVLIDADERRTFRIPICGGSILLEDLLDWIVDFATQEGPRLVKDGGKLAISGALLPAATELCDLVAQAVDDEEDQPGSDLGIHSVRVQEALKSLRRHLDDVVAGSASVAPNTKSPPAYVIRGSGTRLGDWEREIRLYRGADGRYWSKPLDLPVGPVHFKVLRRTTDGETEYPEKGFQKDYVRVVGPQGPHAFVFDPRSAARNPSAAGDVRQVN</sequence>
<keyword evidence="3" id="KW-1185">Reference proteome</keyword>
<name>A0A239IRE9_9ACTN</name>
<dbReference type="AlphaFoldDB" id="A0A239IRE9"/>
<evidence type="ECO:0000313" key="2">
    <source>
        <dbReference type="EMBL" id="SNS96139.1"/>
    </source>
</evidence>
<protein>
    <submittedName>
        <fullName evidence="2">Uncharacterized protein</fullName>
    </submittedName>
</protein>
<proteinExistence type="predicted"/>
<dbReference type="Proteomes" id="UP000198386">
    <property type="component" value="Unassembled WGS sequence"/>
</dbReference>
<evidence type="ECO:0000256" key="1">
    <source>
        <dbReference type="SAM" id="MobiDB-lite"/>
    </source>
</evidence>
<dbReference type="OrthoDB" id="581347at2"/>
<evidence type="ECO:0000313" key="3">
    <source>
        <dbReference type="Proteomes" id="UP000198386"/>
    </source>
</evidence>
<dbReference type="EMBL" id="FZOH01000012">
    <property type="protein sequence ID" value="SNS96139.1"/>
    <property type="molecule type" value="Genomic_DNA"/>
</dbReference>
<accession>A0A239IRE9</accession>
<dbReference type="RefSeq" id="WP_089406092.1">
    <property type="nucleotide sequence ID" value="NZ_FZOH01000012.1"/>
</dbReference>
<reference evidence="3" key="1">
    <citation type="submission" date="2017-06" db="EMBL/GenBank/DDBJ databases">
        <authorList>
            <person name="Varghese N."/>
            <person name="Submissions S."/>
        </authorList>
    </citation>
    <scope>NUCLEOTIDE SEQUENCE [LARGE SCALE GENOMIC DNA]</scope>
    <source>
        <strain evidence="3">DSM 45423</strain>
    </source>
</reference>